<dbReference type="GO" id="GO:0046872">
    <property type="term" value="F:metal ion binding"/>
    <property type="evidence" value="ECO:0007669"/>
    <property type="project" value="UniProtKB-KW"/>
</dbReference>
<dbReference type="Pfam" id="PF04055">
    <property type="entry name" value="Radical_SAM"/>
    <property type="match status" value="1"/>
</dbReference>
<comment type="cofactor">
    <cofactor evidence="1">
        <name>[4Fe-4S] cluster</name>
        <dbReference type="ChEBI" id="CHEBI:49883"/>
    </cofactor>
</comment>
<dbReference type="CDD" id="cd01335">
    <property type="entry name" value="Radical_SAM"/>
    <property type="match status" value="1"/>
</dbReference>
<evidence type="ECO:0000256" key="5">
    <source>
        <dbReference type="ARBA" id="ARBA00023004"/>
    </source>
</evidence>
<dbReference type="GO" id="GO:0003824">
    <property type="term" value="F:catalytic activity"/>
    <property type="evidence" value="ECO:0007669"/>
    <property type="project" value="InterPro"/>
</dbReference>
<evidence type="ECO:0000256" key="2">
    <source>
        <dbReference type="ARBA" id="ARBA00022485"/>
    </source>
</evidence>
<evidence type="ECO:0000256" key="1">
    <source>
        <dbReference type="ARBA" id="ARBA00001966"/>
    </source>
</evidence>
<evidence type="ECO:0000256" key="6">
    <source>
        <dbReference type="ARBA" id="ARBA00023014"/>
    </source>
</evidence>
<dbReference type="SFLD" id="SFLDG01386">
    <property type="entry name" value="main_SPASM_domain-containing"/>
    <property type="match status" value="1"/>
</dbReference>
<organism evidence="8 9">
    <name type="scientific">Candidatus Electrothrix aarhusensis</name>
    <dbReference type="NCBI Taxonomy" id="1859131"/>
    <lineage>
        <taxon>Bacteria</taxon>
        <taxon>Pseudomonadati</taxon>
        <taxon>Thermodesulfobacteriota</taxon>
        <taxon>Desulfobulbia</taxon>
        <taxon>Desulfobulbales</taxon>
        <taxon>Desulfobulbaceae</taxon>
        <taxon>Candidatus Electrothrix</taxon>
    </lineage>
</organism>
<dbReference type="InterPro" id="IPR007197">
    <property type="entry name" value="rSAM"/>
</dbReference>
<keyword evidence="2" id="KW-0004">4Fe-4S</keyword>
<dbReference type="SUPFAM" id="SSF102114">
    <property type="entry name" value="Radical SAM enzymes"/>
    <property type="match status" value="1"/>
</dbReference>
<sequence length="335" mass="38485">MIFQWHITNRCNLRCLHCYQTTYDDRSELTLLQIEEVLCQLDHFSRENPEQGRLHLTITGGEPFLFRHLDVLLKKVHHNRNVKSYSLLSNGHCVNAERIQLLKKYPPSYVQISLDGMRRTHEAIRGPGSFDKAVQGIKQLVAAKIRTTVSFTATKKNYKDFLRLSFFCNRLNIHHLWTDRVIPSPGDKEGLSLDPDEVRKYLRMLRLAVIINILDPFTQNQISFSRGLQFLTFPFQKPYRCSAGRGLLAIMPDGAVYPCRRMEYSVGNLFESSLSVIYKTNDFLVRLRDDASVIRGCELCKYERTCRGGLKCLALAEKGSPFTRDPGCYLQSGGV</sequence>
<dbReference type="Proteomes" id="UP000287853">
    <property type="component" value="Unassembled WGS sequence"/>
</dbReference>
<keyword evidence="3" id="KW-0949">S-adenosyl-L-methionine</keyword>
<proteinExistence type="predicted"/>
<comment type="caution">
    <text evidence="8">The sequence shown here is derived from an EMBL/GenBank/DDBJ whole genome shotgun (WGS) entry which is preliminary data.</text>
</comment>
<dbReference type="PANTHER" id="PTHR11228:SF7">
    <property type="entry name" value="PQQA PEPTIDE CYCLASE"/>
    <property type="match status" value="1"/>
</dbReference>
<evidence type="ECO:0000313" key="8">
    <source>
        <dbReference type="EMBL" id="RWX48299.1"/>
    </source>
</evidence>
<keyword evidence="9" id="KW-1185">Reference proteome</keyword>
<dbReference type="PIRSF" id="PIRSF037420">
    <property type="entry name" value="PQQ_syn_pqqE"/>
    <property type="match status" value="1"/>
</dbReference>
<dbReference type="SFLD" id="SFLDS00029">
    <property type="entry name" value="Radical_SAM"/>
    <property type="match status" value="1"/>
</dbReference>
<evidence type="ECO:0000313" key="9">
    <source>
        <dbReference type="Proteomes" id="UP000287853"/>
    </source>
</evidence>
<dbReference type="Gene3D" id="3.20.20.70">
    <property type="entry name" value="Aldolase class I"/>
    <property type="match status" value="1"/>
</dbReference>
<dbReference type="InterPro" id="IPR058240">
    <property type="entry name" value="rSAM_sf"/>
</dbReference>
<dbReference type="PANTHER" id="PTHR11228">
    <property type="entry name" value="RADICAL SAM DOMAIN PROTEIN"/>
    <property type="match status" value="1"/>
</dbReference>
<evidence type="ECO:0000256" key="4">
    <source>
        <dbReference type="ARBA" id="ARBA00022723"/>
    </source>
</evidence>
<dbReference type="InterPro" id="IPR017200">
    <property type="entry name" value="PqqE-like"/>
</dbReference>
<dbReference type="InterPro" id="IPR006638">
    <property type="entry name" value="Elp3/MiaA/NifB-like_rSAM"/>
</dbReference>
<dbReference type="InterPro" id="IPR050377">
    <property type="entry name" value="Radical_SAM_PqqE_MftC-like"/>
</dbReference>
<dbReference type="SMART" id="SM00729">
    <property type="entry name" value="Elp3"/>
    <property type="match status" value="1"/>
</dbReference>
<keyword evidence="4" id="KW-0479">Metal-binding</keyword>
<evidence type="ECO:0000256" key="3">
    <source>
        <dbReference type="ARBA" id="ARBA00022691"/>
    </source>
</evidence>
<dbReference type="NCBIfam" id="TIGR04085">
    <property type="entry name" value="rSAM_more_4Fe4S"/>
    <property type="match status" value="1"/>
</dbReference>
<dbReference type="Pfam" id="PF13186">
    <property type="entry name" value="SPASM"/>
    <property type="match status" value="1"/>
</dbReference>
<accession>A0A3S3UBX7</accession>
<feature type="domain" description="Radical SAM core" evidence="7">
    <location>
        <begin position="1"/>
        <end position="214"/>
    </location>
</feature>
<dbReference type="SFLD" id="SFLDG01067">
    <property type="entry name" value="SPASM/twitch_domain_containing"/>
    <property type="match status" value="1"/>
</dbReference>
<name>A0A3S3UBX7_9BACT</name>
<dbReference type="InterPro" id="IPR023885">
    <property type="entry name" value="4Fe4S-binding_SPASM_dom"/>
</dbReference>
<dbReference type="InterPro" id="IPR013785">
    <property type="entry name" value="Aldolase_TIM"/>
</dbReference>
<dbReference type="PROSITE" id="PS51918">
    <property type="entry name" value="RADICAL_SAM"/>
    <property type="match status" value="1"/>
</dbReference>
<reference evidence="8 9" key="1">
    <citation type="submission" date="2017-01" db="EMBL/GenBank/DDBJ databases">
        <title>The cable genome- insights into the physiology and evolution of filamentous bacteria capable of sulfide oxidation via long distance electron transfer.</title>
        <authorList>
            <person name="Schreiber L."/>
            <person name="Bjerg J.T."/>
            <person name="Boggild A."/>
            <person name="Van De Vossenberg J."/>
            <person name="Meysman F."/>
            <person name="Nielsen L.P."/>
            <person name="Schramm A."/>
            <person name="Kjeldsen K.U."/>
        </authorList>
    </citation>
    <scope>NUCLEOTIDE SEQUENCE [LARGE SCALE GENOMIC DNA]</scope>
    <source>
        <strain evidence="8">MCF</strain>
    </source>
</reference>
<dbReference type="EMBL" id="MTKO01000001">
    <property type="protein sequence ID" value="RWX48299.1"/>
    <property type="molecule type" value="Genomic_DNA"/>
</dbReference>
<protein>
    <submittedName>
        <fullName evidence="8">Radical SAM additional 4Fe4S-binding SPASM domain-containing protein</fullName>
    </submittedName>
</protein>
<evidence type="ECO:0000259" key="7">
    <source>
        <dbReference type="PROSITE" id="PS51918"/>
    </source>
</evidence>
<gene>
    <name evidence="8" type="primary">albA_1</name>
    <name evidence="8" type="ORF">H206_05128</name>
</gene>
<keyword evidence="6" id="KW-0411">Iron-sulfur</keyword>
<dbReference type="GO" id="GO:0051539">
    <property type="term" value="F:4 iron, 4 sulfur cluster binding"/>
    <property type="evidence" value="ECO:0007669"/>
    <property type="project" value="UniProtKB-KW"/>
</dbReference>
<keyword evidence="5" id="KW-0408">Iron</keyword>
<dbReference type="AlphaFoldDB" id="A0A3S3UBX7"/>